<comment type="caution">
    <text evidence="1">The sequence shown here is derived from an EMBL/GenBank/DDBJ whole genome shotgun (WGS) entry which is preliminary data.</text>
</comment>
<accession>A0A6L7GMY2</accession>
<dbReference type="AlphaFoldDB" id="A0A6L7GMY2"/>
<protein>
    <submittedName>
        <fullName evidence="1">DUF3237 family protein</fullName>
    </submittedName>
</protein>
<gene>
    <name evidence="1" type="ORF">GIY30_07750</name>
</gene>
<name>A0A6L7GMY2_9ACTN</name>
<dbReference type="Pfam" id="PF11578">
    <property type="entry name" value="DUF3237"/>
    <property type="match status" value="1"/>
</dbReference>
<dbReference type="RefSeq" id="WP_160901272.1">
    <property type="nucleotide sequence ID" value="NZ_CP102850.1"/>
</dbReference>
<keyword evidence="2" id="KW-1185">Reference proteome</keyword>
<dbReference type="EMBL" id="WMBR01000001">
    <property type="protein sequence ID" value="MXP21246.1"/>
    <property type="molecule type" value="Genomic_DNA"/>
</dbReference>
<sequence>MTTTLPHDSTAATKPTYRFEGQFSTIVPIGPVADGFRLNGHFGGKITYGELAGADLVGLDYFRIRHDGTGIVTAHEVVTLDDKVVAVELHGYLEPPAGVAAPTPVDIVTPGFAWPTEPYTIHVAATFETAHPELAHLNTTIVAHTGAVNFADGSLVVEARRIG</sequence>
<dbReference type="Proteomes" id="UP000475545">
    <property type="component" value="Unassembled WGS sequence"/>
</dbReference>
<proteinExistence type="predicted"/>
<reference evidence="1 2" key="1">
    <citation type="submission" date="2019-11" db="EMBL/GenBank/DDBJ databases">
        <title>Gordonia sp. nov., a novel actinobacterium isolated from mangrove soil in Hainan.</title>
        <authorList>
            <person name="Huang X."/>
            <person name="Xie Y."/>
            <person name="Chu X."/>
            <person name="Xiao K."/>
        </authorList>
    </citation>
    <scope>NUCLEOTIDE SEQUENCE [LARGE SCALE GENOMIC DNA]</scope>
    <source>
        <strain evidence="1 2">HNM0687</strain>
    </source>
</reference>
<dbReference type="Gene3D" id="2.40.160.20">
    <property type="match status" value="1"/>
</dbReference>
<organism evidence="1 2">
    <name type="scientific">Gordonia mangrovi</name>
    <dbReference type="NCBI Taxonomy" id="2665643"/>
    <lineage>
        <taxon>Bacteria</taxon>
        <taxon>Bacillati</taxon>
        <taxon>Actinomycetota</taxon>
        <taxon>Actinomycetes</taxon>
        <taxon>Mycobacteriales</taxon>
        <taxon>Gordoniaceae</taxon>
        <taxon>Gordonia</taxon>
    </lineage>
</organism>
<evidence type="ECO:0000313" key="2">
    <source>
        <dbReference type="Proteomes" id="UP000475545"/>
    </source>
</evidence>
<evidence type="ECO:0000313" key="1">
    <source>
        <dbReference type="EMBL" id="MXP21246.1"/>
    </source>
</evidence>